<evidence type="ECO:0000313" key="3">
    <source>
        <dbReference type="Proteomes" id="UP000275076"/>
    </source>
</evidence>
<keyword evidence="1" id="KW-0812">Transmembrane</keyword>
<protein>
    <submittedName>
        <fullName evidence="2">DUF624 domain-containing protein</fullName>
    </submittedName>
</protein>
<dbReference type="EMBL" id="RBVX01000001">
    <property type="protein sequence ID" value="RSL35363.1"/>
    <property type="molecule type" value="Genomic_DNA"/>
</dbReference>
<keyword evidence="3" id="KW-1185">Reference proteome</keyword>
<feature type="transmembrane region" description="Helical" evidence="1">
    <location>
        <begin position="105"/>
        <end position="126"/>
    </location>
</feature>
<sequence>MNKSIGFMGGFYAISEWVMRFSITNLLWVLFNLPIGLLLLSLLYLEDSAGAMYLVVPIVALLPVLFFPATTALFAKAREWVREEVDTRHPRSFFSYYKENYKTSFLAGLVFVALWIVLIADIYYFSSRHEGLMSLFMIMGILLFVCTMNFFSVVVHYNMTFLAQLKHAFVLTIGSPLVFLAVALCSGVILYISLYIFPLLIPLFTGSLLAFLSFSAFYRLHRKIAG</sequence>
<comment type="caution">
    <text evidence="2">The sequence shown here is derived from an EMBL/GenBank/DDBJ whole genome shotgun (WGS) entry which is preliminary data.</text>
</comment>
<keyword evidence="1" id="KW-0472">Membrane</keyword>
<dbReference type="InterPro" id="IPR006938">
    <property type="entry name" value="DUF624"/>
</dbReference>
<organism evidence="2 3">
    <name type="scientific">Salibacterium salarium</name>
    <dbReference type="NCBI Taxonomy" id="284579"/>
    <lineage>
        <taxon>Bacteria</taxon>
        <taxon>Bacillati</taxon>
        <taxon>Bacillota</taxon>
        <taxon>Bacilli</taxon>
        <taxon>Bacillales</taxon>
        <taxon>Bacillaceae</taxon>
    </lineage>
</organism>
<keyword evidence="1" id="KW-1133">Transmembrane helix</keyword>
<evidence type="ECO:0000256" key="1">
    <source>
        <dbReference type="SAM" id="Phobius"/>
    </source>
</evidence>
<feature type="transmembrane region" description="Helical" evidence="1">
    <location>
        <begin position="21"/>
        <end position="45"/>
    </location>
</feature>
<dbReference type="RefSeq" id="WP_125553911.1">
    <property type="nucleotide sequence ID" value="NZ_RBVX01000001.1"/>
</dbReference>
<gene>
    <name evidence="2" type="ORF">D7Z54_02020</name>
</gene>
<dbReference type="OrthoDB" id="2182676at2"/>
<dbReference type="Proteomes" id="UP000275076">
    <property type="component" value="Unassembled WGS sequence"/>
</dbReference>
<proteinExistence type="predicted"/>
<feature type="transmembrane region" description="Helical" evidence="1">
    <location>
        <begin position="132"/>
        <end position="157"/>
    </location>
</feature>
<dbReference type="Pfam" id="PF04854">
    <property type="entry name" value="DUF624"/>
    <property type="match status" value="1"/>
</dbReference>
<reference evidence="2 3" key="1">
    <citation type="submission" date="2018-10" db="EMBL/GenBank/DDBJ databases">
        <title>Draft genome sequence of Bacillus salarius IM0101, isolated from a hypersaline soil in Inner Mongolia, China.</title>
        <authorList>
            <person name="Yamprayoonswat W."/>
            <person name="Boonvisut S."/>
            <person name="Jumpathong W."/>
            <person name="Sittihan S."/>
            <person name="Ruangsuj P."/>
            <person name="Wanthongcharoen S."/>
            <person name="Thongpramul N."/>
            <person name="Pimmason S."/>
            <person name="Yu B."/>
            <person name="Yasawong M."/>
        </authorList>
    </citation>
    <scope>NUCLEOTIDE SEQUENCE [LARGE SCALE GENOMIC DNA]</scope>
    <source>
        <strain evidence="2 3">IM0101</strain>
    </source>
</reference>
<evidence type="ECO:0000313" key="2">
    <source>
        <dbReference type="EMBL" id="RSL35363.1"/>
    </source>
</evidence>
<name>A0A3R9P8Q8_9BACI</name>
<feature type="transmembrane region" description="Helical" evidence="1">
    <location>
        <begin position="199"/>
        <end position="220"/>
    </location>
</feature>
<dbReference type="AlphaFoldDB" id="A0A3R9P8Q8"/>
<accession>A0A3R9P8Q8</accession>
<feature type="transmembrane region" description="Helical" evidence="1">
    <location>
        <begin position="169"/>
        <end position="193"/>
    </location>
</feature>
<feature type="transmembrane region" description="Helical" evidence="1">
    <location>
        <begin position="51"/>
        <end position="75"/>
    </location>
</feature>